<dbReference type="EMBL" id="JAKOGI010000016">
    <property type="protein sequence ID" value="KAJ8450323.1"/>
    <property type="molecule type" value="Genomic_DNA"/>
</dbReference>
<feature type="transmembrane region" description="Helical" evidence="1">
    <location>
        <begin position="36"/>
        <end position="59"/>
    </location>
</feature>
<keyword evidence="1" id="KW-0472">Membrane</keyword>
<protein>
    <submittedName>
        <fullName evidence="2">Uncharacterized protein</fullName>
    </submittedName>
</protein>
<evidence type="ECO:0000313" key="3">
    <source>
        <dbReference type="Proteomes" id="UP001153076"/>
    </source>
</evidence>
<keyword evidence="1" id="KW-1133">Transmembrane helix</keyword>
<keyword evidence="1" id="KW-0812">Transmembrane</keyword>
<dbReference type="Proteomes" id="UP001153076">
    <property type="component" value="Unassembled WGS sequence"/>
</dbReference>
<comment type="caution">
    <text evidence="2">The sequence shown here is derived from an EMBL/GenBank/DDBJ whole genome shotgun (WGS) entry which is preliminary data.</text>
</comment>
<dbReference type="AlphaFoldDB" id="A0A9Q1KVI0"/>
<reference evidence="2" key="1">
    <citation type="submission" date="2022-04" db="EMBL/GenBank/DDBJ databases">
        <title>Carnegiea gigantea Genome sequencing and assembly v2.</title>
        <authorList>
            <person name="Copetti D."/>
            <person name="Sanderson M.J."/>
            <person name="Burquez A."/>
            <person name="Wojciechowski M.F."/>
        </authorList>
    </citation>
    <scope>NUCLEOTIDE SEQUENCE</scope>
    <source>
        <strain evidence="2">SGP5-SGP5p</strain>
        <tissue evidence="2">Aerial part</tissue>
    </source>
</reference>
<organism evidence="2 3">
    <name type="scientific">Carnegiea gigantea</name>
    <dbReference type="NCBI Taxonomy" id="171969"/>
    <lineage>
        <taxon>Eukaryota</taxon>
        <taxon>Viridiplantae</taxon>
        <taxon>Streptophyta</taxon>
        <taxon>Embryophyta</taxon>
        <taxon>Tracheophyta</taxon>
        <taxon>Spermatophyta</taxon>
        <taxon>Magnoliopsida</taxon>
        <taxon>eudicotyledons</taxon>
        <taxon>Gunneridae</taxon>
        <taxon>Pentapetalae</taxon>
        <taxon>Caryophyllales</taxon>
        <taxon>Cactineae</taxon>
        <taxon>Cactaceae</taxon>
        <taxon>Cactoideae</taxon>
        <taxon>Echinocereeae</taxon>
        <taxon>Carnegiea</taxon>
    </lineage>
</organism>
<accession>A0A9Q1KVI0</accession>
<sequence>MSCSENSPKKKLSLAMGVCPSYTVNSTSLCLSEEVVSLLTFFVGRVVFLGITMLILPLFSSIPRDKGVTSLSTSSLVKCSSICNCLIWIQTFAEWLPMEEVLQHLLNLRNTTIKQVQIHLLKSSTCSGIEEINAFIKAVDLNSSLRSGRKNSLCPLASSPQPPKSSRTSAYIFVVYPLKLSSKVANHPAVKINPAKVGVPIYCSTPKHTLSNGDYGDIKSTTT</sequence>
<name>A0A9Q1KVI0_9CARY</name>
<gene>
    <name evidence="2" type="ORF">Cgig2_004780</name>
</gene>
<proteinExistence type="predicted"/>
<evidence type="ECO:0000256" key="1">
    <source>
        <dbReference type="SAM" id="Phobius"/>
    </source>
</evidence>
<keyword evidence="3" id="KW-1185">Reference proteome</keyword>
<evidence type="ECO:0000313" key="2">
    <source>
        <dbReference type="EMBL" id="KAJ8450323.1"/>
    </source>
</evidence>